<dbReference type="InterPro" id="IPR000425">
    <property type="entry name" value="MIP"/>
</dbReference>
<feature type="transmembrane region" description="Helical" evidence="7">
    <location>
        <begin position="631"/>
        <end position="652"/>
    </location>
</feature>
<feature type="transmembrane region" description="Helical" evidence="7">
    <location>
        <begin position="544"/>
        <end position="565"/>
    </location>
</feature>
<comment type="subcellular location">
    <subcellularLocation>
        <location evidence="1">Membrane</location>
        <topology evidence="1">Multi-pass membrane protein</topology>
    </subcellularLocation>
</comment>
<gene>
    <name evidence="9" type="ORF">GSMUA_286650.1</name>
</gene>
<feature type="transmembrane region" description="Helical" evidence="7">
    <location>
        <begin position="664"/>
        <end position="686"/>
    </location>
</feature>
<organism evidence="9">
    <name type="scientific">Musa acuminata subsp. malaccensis</name>
    <name type="common">Wild banana</name>
    <name type="synonym">Musa malaccensis</name>
    <dbReference type="NCBI Taxonomy" id="214687"/>
    <lineage>
        <taxon>Eukaryota</taxon>
        <taxon>Viridiplantae</taxon>
        <taxon>Streptophyta</taxon>
        <taxon>Embryophyta</taxon>
        <taxon>Tracheophyta</taxon>
        <taxon>Spermatophyta</taxon>
        <taxon>Magnoliopsida</taxon>
        <taxon>Liliopsida</taxon>
        <taxon>Zingiberales</taxon>
        <taxon>Musaceae</taxon>
        <taxon>Musa</taxon>
    </lineage>
</organism>
<reference evidence="9" key="1">
    <citation type="submission" date="2021-03" db="EMBL/GenBank/DDBJ databases">
        <authorList>
            <consortium name="Genoscope - CEA"/>
            <person name="William W."/>
        </authorList>
    </citation>
    <scope>NUCLEOTIDE SEQUENCE</scope>
    <source>
        <strain evidence="9">Doubled-haploid Pahang</strain>
    </source>
</reference>
<keyword evidence="3 7" id="KW-0812">Transmembrane</keyword>
<evidence type="ECO:0000256" key="5">
    <source>
        <dbReference type="ARBA" id="ARBA00023136"/>
    </source>
</evidence>
<feature type="region of interest" description="Disordered" evidence="6">
    <location>
        <begin position="441"/>
        <end position="486"/>
    </location>
</feature>
<dbReference type="Gene3D" id="1.20.1080.10">
    <property type="entry name" value="Glycerol uptake facilitator protein"/>
    <property type="match status" value="1"/>
</dbReference>
<evidence type="ECO:0000259" key="8">
    <source>
        <dbReference type="Pfam" id="PF07786"/>
    </source>
</evidence>
<dbReference type="GO" id="GO:0015267">
    <property type="term" value="F:channel activity"/>
    <property type="evidence" value="ECO:0007669"/>
    <property type="project" value="InterPro"/>
</dbReference>
<sequence length="741" mass="79373">MGDYVPLSPGNEEAEASRKEGRRAGGTRVASLDVFRGLSIALMIFVDYAGSVLPFVAHAPWVGVRLADFVMPFFLFIAGISVSIVYKNKSRKLQLTWKAMIKAVKLFIVGIFLQGNSIRSIGYIVAALCEIWFSSNRTMNVERGMFKNYQYQWIIVVLLSGIYLGLLYGAYVPDWQFEMQEISLNSSLPTSYTIETVKCEVRGDLGPACNAAGMIDRNVLGIKHLHKTPVYRHLKECMTPKDGNGVNTYPPWCHAPFDPEGILSSLTAVVTCIFGLHFGHILVLLEDHKDRLTKWLLFSLSVFTLGLFLAFIGVPLNKSLYTISYMLLTTGVAGFVLCALYVLVDVYGYRCPTFVFEWMGRHSLCIFVLVASNIAVIALQGFYWRNPKNNIEDDLGKAMANSESAGQEPTLITESPSLAPFAGTFQPGLCPAALPSFTRSAASSGGEGDVRPATTVSAAVPGVGGRSAGSEVEGAAARGSPQTTRLQERAGVRLTVAADAGVEGSKAVVMIVDSRNGGGRAATGGLLRPATGASVRLPRASPMVLLPGLAWAFGGAILAYCTVRLPGEHINPAVSFGLLLGRKISLLRAVLDMVLQCMGAICGVGIVKGIMNHPYNSLGGRANQVAAGCSQGTALGAEIIGTFVLVYTVFSATDPKRSARDSHVPVMAPLPIGFAVFTVHLGTGINPARSLGAAVLYDQRKAWRDHVNFAVVQWIFWVGPFAGALAAAVKASSSFRSSNGK</sequence>
<proteinExistence type="predicted"/>
<evidence type="ECO:0000256" key="2">
    <source>
        <dbReference type="ARBA" id="ARBA00022448"/>
    </source>
</evidence>
<feature type="transmembrane region" description="Helical" evidence="7">
    <location>
        <begin position="38"/>
        <end position="57"/>
    </location>
</feature>
<dbReference type="InterPro" id="IPR023271">
    <property type="entry name" value="Aquaporin-like"/>
</dbReference>
<dbReference type="GO" id="GO:0016020">
    <property type="term" value="C:membrane"/>
    <property type="evidence" value="ECO:0007669"/>
    <property type="project" value="UniProtKB-SubCell"/>
</dbReference>
<dbReference type="Pfam" id="PF07786">
    <property type="entry name" value="HGSNAT_cat"/>
    <property type="match status" value="1"/>
</dbReference>
<dbReference type="Pfam" id="PF00230">
    <property type="entry name" value="MIP"/>
    <property type="match status" value="1"/>
</dbReference>
<feature type="transmembrane region" description="Helical" evidence="7">
    <location>
        <begin position="295"/>
        <end position="316"/>
    </location>
</feature>
<keyword evidence="5 7" id="KW-0472">Membrane</keyword>
<feature type="transmembrane region" description="Helical" evidence="7">
    <location>
        <begin position="364"/>
        <end position="384"/>
    </location>
</feature>
<evidence type="ECO:0000256" key="3">
    <source>
        <dbReference type="ARBA" id="ARBA00022692"/>
    </source>
</evidence>
<dbReference type="PROSITE" id="PS00221">
    <property type="entry name" value="MIP"/>
    <property type="match status" value="1"/>
</dbReference>
<dbReference type="InterPro" id="IPR012429">
    <property type="entry name" value="HGSNAT_cat"/>
</dbReference>
<accession>A0A8D7FJS9</accession>
<dbReference type="InterPro" id="IPR022357">
    <property type="entry name" value="MIP_CS"/>
</dbReference>
<feature type="transmembrane region" description="Helical" evidence="7">
    <location>
        <begin position="262"/>
        <end position="283"/>
    </location>
</feature>
<feature type="region of interest" description="Disordered" evidence="6">
    <location>
        <begin position="1"/>
        <end position="22"/>
    </location>
</feature>
<dbReference type="PANTHER" id="PTHR31061:SF28">
    <property type="entry name" value="HEPARAN-ALPHA-GLUCOSAMINIDE N-ACETYLTRANSFERASE-LIKE"/>
    <property type="match status" value="1"/>
</dbReference>
<name>A0A8D7FJS9_MUSAM</name>
<evidence type="ECO:0000256" key="1">
    <source>
        <dbReference type="ARBA" id="ARBA00004141"/>
    </source>
</evidence>
<dbReference type="PANTHER" id="PTHR31061">
    <property type="entry name" value="LD22376P"/>
    <property type="match status" value="1"/>
</dbReference>
<protein>
    <submittedName>
        <fullName evidence="9">(wild Malaysian banana) hypothetical protein</fullName>
    </submittedName>
</protein>
<dbReference type="SUPFAM" id="SSF81338">
    <property type="entry name" value="Aquaporin-like"/>
    <property type="match status" value="1"/>
</dbReference>
<feature type="transmembrane region" description="Helical" evidence="7">
    <location>
        <begin position="706"/>
        <end position="729"/>
    </location>
</feature>
<feature type="transmembrane region" description="Helical" evidence="7">
    <location>
        <begin position="69"/>
        <end position="87"/>
    </location>
</feature>
<evidence type="ECO:0000256" key="6">
    <source>
        <dbReference type="SAM" id="MobiDB-lite"/>
    </source>
</evidence>
<feature type="transmembrane region" description="Helical" evidence="7">
    <location>
        <begin position="151"/>
        <end position="171"/>
    </location>
</feature>
<keyword evidence="2" id="KW-0813">Transport</keyword>
<feature type="transmembrane region" description="Helical" evidence="7">
    <location>
        <begin position="586"/>
        <end position="611"/>
    </location>
</feature>
<evidence type="ECO:0000313" key="9">
    <source>
        <dbReference type="EMBL" id="CAG1858370.1"/>
    </source>
</evidence>
<keyword evidence="4 7" id="KW-1133">Transmembrane helix</keyword>
<feature type="domain" description="Heparan-alpha-glucosaminide N-acetyltransferase catalytic" evidence="8">
    <location>
        <begin position="28"/>
        <end position="113"/>
    </location>
</feature>
<evidence type="ECO:0000256" key="4">
    <source>
        <dbReference type="ARBA" id="ARBA00022989"/>
    </source>
</evidence>
<dbReference type="AlphaFoldDB" id="A0A8D7FJS9"/>
<feature type="transmembrane region" description="Helical" evidence="7">
    <location>
        <begin position="322"/>
        <end position="344"/>
    </location>
</feature>
<dbReference type="EMBL" id="HG996466">
    <property type="protein sequence ID" value="CAG1858370.1"/>
    <property type="molecule type" value="Genomic_DNA"/>
</dbReference>
<evidence type="ECO:0000256" key="7">
    <source>
        <dbReference type="SAM" id="Phobius"/>
    </source>
</evidence>